<dbReference type="Pfam" id="PF19786">
    <property type="entry name" value="DUF6270"/>
    <property type="match status" value="1"/>
</dbReference>
<name>A0A1L7CIH7_9CORY</name>
<evidence type="ECO:0000313" key="1">
    <source>
        <dbReference type="EMBL" id="APT85660.1"/>
    </source>
</evidence>
<dbReference type="AlphaFoldDB" id="A0A1L7CIH7"/>
<evidence type="ECO:0000313" key="2">
    <source>
        <dbReference type="Proteomes" id="UP000185478"/>
    </source>
</evidence>
<dbReference type="KEGG" id="caqu:CAQU_12125"/>
<dbReference type="Proteomes" id="UP000185478">
    <property type="component" value="Chromosome"/>
</dbReference>
<proteinExistence type="predicted"/>
<dbReference type="InterPro" id="IPR046237">
    <property type="entry name" value="DUF6270"/>
</dbReference>
<dbReference type="OrthoDB" id="8421922at2"/>
<keyword evidence="2" id="KW-1185">Reference proteome</keyword>
<dbReference type="EMBL" id="CP009245">
    <property type="protein sequence ID" value="APT85660.1"/>
    <property type="molecule type" value="Genomic_DNA"/>
</dbReference>
<sequence length="245" mass="28505">MNQLFIYGSCVSRDTLEFMRDRNQNWSLEYYVARQSLISAQTTIPFEALGIEPPKSKFQFLKLWEDCVGRGFRSMREHYGKADLFLWDLCDERLGVFEFADGNFATRTVEYLAATSAQSVPEGARLIEFGTDEHFSLWKNKLELMKENLQYANFTRRALLKIPWALTTRDHRETPSSFGLLPEAANHLYDRYYQAVIETIDIDVVEPKGVRVFADANHKWGLAPFHYEASVYEYVASQLERIVSR</sequence>
<organism evidence="1 2">
    <name type="scientific">Corynebacterium aquilae DSM 44791</name>
    <dbReference type="NCBI Taxonomy" id="1431546"/>
    <lineage>
        <taxon>Bacteria</taxon>
        <taxon>Bacillati</taxon>
        <taxon>Actinomycetota</taxon>
        <taxon>Actinomycetes</taxon>
        <taxon>Mycobacteriales</taxon>
        <taxon>Corynebacteriaceae</taxon>
        <taxon>Corynebacterium</taxon>
    </lineage>
</organism>
<reference evidence="1 2" key="1">
    <citation type="submission" date="2014-08" db="EMBL/GenBank/DDBJ databases">
        <title>Complete genome sequence of Corynebacterium aquilae S-613T(T) (=DSM 44791(T)), isolated from the choana of a healthy golden eagle.</title>
        <authorList>
            <person name="Ruckert C."/>
            <person name="Albersmeier A."/>
            <person name="Winkler A."/>
            <person name="Kalinowski J."/>
        </authorList>
    </citation>
    <scope>NUCLEOTIDE SEQUENCE [LARGE SCALE GENOMIC DNA]</scope>
    <source>
        <strain evidence="1 2">S-613</strain>
    </source>
</reference>
<accession>A0A1L7CIH7</accession>
<dbReference type="RefSeq" id="WP_075727983.1">
    <property type="nucleotide sequence ID" value="NZ_CP009245.1"/>
</dbReference>
<gene>
    <name evidence="1" type="ORF">CAQU_12125</name>
</gene>
<protein>
    <submittedName>
        <fullName evidence="1">Uncharacterized protein</fullName>
    </submittedName>
</protein>